<protein>
    <recommendedName>
        <fullName evidence="1">peptidyl-tRNA hydrolase</fullName>
        <ecNumber evidence="1">3.1.1.29</ecNumber>
    </recommendedName>
</protein>
<keyword evidence="2 4" id="KW-0378">Hydrolase</keyword>
<dbReference type="InterPro" id="IPR002833">
    <property type="entry name" value="PTH2"/>
</dbReference>
<keyword evidence="5" id="KW-1185">Reference proteome</keyword>
<name>A0ABW2Y9X2_9GAMM</name>
<evidence type="ECO:0000256" key="3">
    <source>
        <dbReference type="ARBA" id="ARBA00048707"/>
    </source>
</evidence>
<gene>
    <name evidence="4" type="ORF">ACFQ0E_03900</name>
</gene>
<accession>A0ABW2Y9X2</accession>
<reference evidence="5" key="1">
    <citation type="journal article" date="2019" name="Int. J. Syst. Evol. Microbiol.">
        <title>The Global Catalogue of Microorganisms (GCM) 10K type strain sequencing project: providing services to taxonomists for standard genome sequencing and annotation.</title>
        <authorList>
            <consortium name="The Broad Institute Genomics Platform"/>
            <consortium name="The Broad Institute Genome Sequencing Center for Infectious Disease"/>
            <person name="Wu L."/>
            <person name="Ma J."/>
        </authorList>
    </citation>
    <scope>NUCLEOTIDE SEQUENCE [LARGE SCALE GENOMIC DNA]</scope>
    <source>
        <strain evidence="5">CCUG 55585</strain>
    </source>
</reference>
<sequence length="115" mass="13150">MKMYILIRDDVPLGLAMVAAAHASLAGYLKFRDTPEVAAWLDGPFRKAVCKVDAREFERAREVEDHLVLTESALDGREVALVFKPRETWPKMFGYLRLYRDAQVPHALRDESTTE</sequence>
<dbReference type="SUPFAM" id="SSF102462">
    <property type="entry name" value="Peptidyl-tRNA hydrolase II"/>
    <property type="match status" value="1"/>
</dbReference>
<dbReference type="Pfam" id="PF01981">
    <property type="entry name" value="PTH2"/>
    <property type="match status" value="1"/>
</dbReference>
<dbReference type="Proteomes" id="UP001597110">
    <property type="component" value="Unassembled WGS sequence"/>
</dbReference>
<dbReference type="GO" id="GO:0016787">
    <property type="term" value="F:hydrolase activity"/>
    <property type="evidence" value="ECO:0007669"/>
    <property type="project" value="UniProtKB-KW"/>
</dbReference>
<dbReference type="InterPro" id="IPR023476">
    <property type="entry name" value="Pep_tRNA_hydro_II_dom_sf"/>
</dbReference>
<dbReference type="EMBL" id="JBHTIF010000001">
    <property type="protein sequence ID" value="MFD0724738.1"/>
    <property type="molecule type" value="Genomic_DNA"/>
</dbReference>
<dbReference type="RefSeq" id="WP_386822386.1">
    <property type="nucleotide sequence ID" value="NZ_JBHTIF010000001.1"/>
</dbReference>
<organism evidence="4 5">
    <name type="scientific">Lysobacter brunescens</name>
    <dbReference type="NCBI Taxonomy" id="262323"/>
    <lineage>
        <taxon>Bacteria</taxon>
        <taxon>Pseudomonadati</taxon>
        <taxon>Pseudomonadota</taxon>
        <taxon>Gammaproteobacteria</taxon>
        <taxon>Lysobacterales</taxon>
        <taxon>Lysobacteraceae</taxon>
        <taxon>Lysobacter</taxon>
    </lineage>
</organism>
<evidence type="ECO:0000256" key="1">
    <source>
        <dbReference type="ARBA" id="ARBA00013260"/>
    </source>
</evidence>
<evidence type="ECO:0000256" key="2">
    <source>
        <dbReference type="ARBA" id="ARBA00022801"/>
    </source>
</evidence>
<dbReference type="Gene3D" id="3.40.1490.10">
    <property type="entry name" value="Bit1"/>
    <property type="match status" value="1"/>
</dbReference>
<evidence type="ECO:0000313" key="5">
    <source>
        <dbReference type="Proteomes" id="UP001597110"/>
    </source>
</evidence>
<evidence type="ECO:0000313" key="4">
    <source>
        <dbReference type="EMBL" id="MFD0724738.1"/>
    </source>
</evidence>
<comment type="catalytic activity">
    <reaction evidence="3">
        <text>an N-acyl-L-alpha-aminoacyl-tRNA + H2O = an N-acyl-L-amino acid + a tRNA + H(+)</text>
        <dbReference type="Rhea" id="RHEA:54448"/>
        <dbReference type="Rhea" id="RHEA-COMP:10123"/>
        <dbReference type="Rhea" id="RHEA-COMP:13883"/>
        <dbReference type="ChEBI" id="CHEBI:15377"/>
        <dbReference type="ChEBI" id="CHEBI:15378"/>
        <dbReference type="ChEBI" id="CHEBI:59874"/>
        <dbReference type="ChEBI" id="CHEBI:78442"/>
        <dbReference type="ChEBI" id="CHEBI:138191"/>
        <dbReference type="EC" id="3.1.1.29"/>
    </reaction>
</comment>
<dbReference type="EC" id="3.1.1.29" evidence="1"/>
<comment type="caution">
    <text evidence="4">The sequence shown here is derived from an EMBL/GenBank/DDBJ whole genome shotgun (WGS) entry which is preliminary data.</text>
</comment>
<proteinExistence type="predicted"/>